<keyword evidence="2" id="KW-0732">Signal</keyword>
<organism evidence="3 4">
    <name type="scientific">Delitschia confertaspora ATCC 74209</name>
    <dbReference type="NCBI Taxonomy" id="1513339"/>
    <lineage>
        <taxon>Eukaryota</taxon>
        <taxon>Fungi</taxon>
        <taxon>Dikarya</taxon>
        <taxon>Ascomycota</taxon>
        <taxon>Pezizomycotina</taxon>
        <taxon>Dothideomycetes</taxon>
        <taxon>Pleosporomycetidae</taxon>
        <taxon>Pleosporales</taxon>
        <taxon>Delitschiaceae</taxon>
        <taxon>Delitschia</taxon>
    </lineage>
</organism>
<dbReference type="EMBL" id="ML993928">
    <property type="protein sequence ID" value="KAF2202675.1"/>
    <property type="molecule type" value="Genomic_DNA"/>
</dbReference>
<evidence type="ECO:0000313" key="4">
    <source>
        <dbReference type="Proteomes" id="UP000799536"/>
    </source>
</evidence>
<evidence type="ECO:0000313" key="3">
    <source>
        <dbReference type="EMBL" id="KAF2202675.1"/>
    </source>
</evidence>
<keyword evidence="1" id="KW-1133">Transmembrane helix</keyword>
<dbReference type="Proteomes" id="UP000799536">
    <property type="component" value="Unassembled WGS sequence"/>
</dbReference>
<reference evidence="3" key="1">
    <citation type="journal article" date="2020" name="Stud. Mycol.">
        <title>101 Dothideomycetes genomes: a test case for predicting lifestyles and emergence of pathogens.</title>
        <authorList>
            <person name="Haridas S."/>
            <person name="Albert R."/>
            <person name="Binder M."/>
            <person name="Bloem J."/>
            <person name="Labutti K."/>
            <person name="Salamov A."/>
            <person name="Andreopoulos B."/>
            <person name="Baker S."/>
            <person name="Barry K."/>
            <person name="Bills G."/>
            <person name="Bluhm B."/>
            <person name="Cannon C."/>
            <person name="Castanera R."/>
            <person name="Culley D."/>
            <person name="Daum C."/>
            <person name="Ezra D."/>
            <person name="Gonzalez J."/>
            <person name="Henrissat B."/>
            <person name="Kuo A."/>
            <person name="Liang C."/>
            <person name="Lipzen A."/>
            <person name="Lutzoni F."/>
            <person name="Magnuson J."/>
            <person name="Mondo S."/>
            <person name="Nolan M."/>
            <person name="Ohm R."/>
            <person name="Pangilinan J."/>
            <person name="Park H.-J."/>
            <person name="Ramirez L."/>
            <person name="Alfaro M."/>
            <person name="Sun H."/>
            <person name="Tritt A."/>
            <person name="Yoshinaga Y."/>
            <person name="Zwiers L.-H."/>
            <person name="Turgeon B."/>
            <person name="Goodwin S."/>
            <person name="Spatafora J."/>
            <person name="Crous P."/>
            <person name="Grigoriev I."/>
        </authorList>
    </citation>
    <scope>NUCLEOTIDE SEQUENCE</scope>
    <source>
        <strain evidence="3">ATCC 74209</strain>
    </source>
</reference>
<proteinExistence type="predicted"/>
<feature type="transmembrane region" description="Helical" evidence="1">
    <location>
        <begin position="283"/>
        <end position="305"/>
    </location>
</feature>
<dbReference type="AlphaFoldDB" id="A0A9P4JP77"/>
<evidence type="ECO:0000256" key="1">
    <source>
        <dbReference type="SAM" id="Phobius"/>
    </source>
</evidence>
<accession>A0A9P4JP77</accession>
<gene>
    <name evidence="3" type="ORF">GQ43DRAFT_439517</name>
</gene>
<feature type="transmembrane region" description="Helical" evidence="1">
    <location>
        <begin position="155"/>
        <end position="179"/>
    </location>
</feature>
<protein>
    <submittedName>
        <fullName evidence="3">Uncharacterized protein</fullName>
    </submittedName>
</protein>
<keyword evidence="4" id="KW-1185">Reference proteome</keyword>
<keyword evidence="1" id="KW-0472">Membrane</keyword>
<sequence length="313" mass="34582">MALKLPRPSPRALFTLLSLLSKSSAYNLTSNSCPDSSEDIVYSPFTPYFVHPHTSAQQCWTWANCVFSAADESRKQQFAATALVMGLIPVTLADLAWPEKRLVYVTKPLVPILSVLVLALGLVPEETGDREVTREKSAASNLIARRVWQKQRVWTLPWILLSSVLLFASYAGLVVMEIWSKRSALGCPFPIFVSCWYICALIPATIHTLFSTLRRRSERRHKGKLYEVGLNPSGGVREESNASAIQGATELWPVQLSWAIYYIAGTLVWTSIMAVTVVELAVWTGLAFAVTASSKVVALFICLVLENTGNESS</sequence>
<feature type="signal peptide" evidence="2">
    <location>
        <begin position="1"/>
        <end position="25"/>
    </location>
</feature>
<dbReference type="OrthoDB" id="4435313at2759"/>
<feature type="transmembrane region" description="Helical" evidence="1">
    <location>
        <begin position="191"/>
        <end position="213"/>
    </location>
</feature>
<name>A0A9P4JP77_9PLEO</name>
<feature type="transmembrane region" description="Helical" evidence="1">
    <location>
        <begin position="78"/>
        <end position="97"/>
    </location>
</feature>
<feature type="chain" id="PRO_5040382075" evidence="2">
    <location>
        <begin position="26"/>
        <end position="313"/>
    </location>
</feature>
<comment type="caution">
    <text evidence="3">The sequence shown here is derived from an EMBL/GenBank/DDBJ whole genome shotgun (WGS) entry which is preliminary data.</text>
</comment>
<evidence type="ECO:0000256" key="2">
    <source>
        <dbReference type="SAM" id="SignalP"/>
    </source>
</evidence>
<keyword evidence="1" id="KW-0812">Transmembrane</keyword>
<feature type="transmembrane region" description="Helical" evidence="1">
    <location>
        <begin position="259"/>
        <end position="277"/>
    </location>
</feature>